<keyword evidence="2" id="KW-1185">Reference proteome</keyword>
<name>D8RMX5_SELML</name>
<gene>
    <name evidence="1" type="ORF">SELMODRAFT_412966</name>
</gene>
<dbReference type="EMBL" id="GL377584">
    <property type="protein sequence ID" value="EFJ26413.1"/>
    <property type="molecule type" value="Genomic_DNA"/>
</dbReference>
<protein>
    <submittedName>
        <fullName evidence="1">Uncharacterized protein</fullName>
    </submittedName>
</protein>
<evidence type="ECO:0000313" key="1">
    <source>
        <dbReference type="EMBL" id="EFJ26413.1"/>
    </source>
</evidence>
<dbReference type="Gramene" id="EFJ26413">
    <property type="protein sequence ID" value="EFJ26413"/>
    <property type="gene ID" value="SELMODRAFT_412966"/>
</dbReference>
<dbReference type="KEGG" id="smo:SELMODRAFT_412966"/>
<dbReference type="HOGENOM" id="CLU_1565530_0_0_1"/>
<sequence>MAFDQMKDLLCTWHTQTSGVMLQRQPYQLSYLRLVSLGYEPAGIQNATLTMHIRQHPGTSKNRVQRGRYKFQLLDSKLVCLVNTSVDHYLKVVQAHEVKEILEKFHTGAPFQKLHVHKHQASLLVKSVPVLEPFARINLSKPQHLMLDMPALEESLDFVKYIEHLAKNCRT</sequence>
<dbReference type="Proteomes" id="UP000001514">
    <property type="component" value="Unassembled WGS sequence"/>
</dbReference>
<proteinExistence type="predicted"/>
<dbReference type="AlphaFoldDB" id="D8RMX5"/>
<organism evidence="2">
    <name type="scientific">Selaginella moellendorffii</name>
    <name type="common">Spikemoss</name>
    <dbReference type="NCBI Taxonomy" id="88036"/>
    <lineage>
        <taxon>Eukaryota</taxon>
        <taxon>Viridiplantae</taxon>
        <taxon>Streptophyta</taxon>
        <taxon>Embryophyta</taxon>
        <taxon>Tracheophyta</taxon>
        <taxon>Lycopodiopsida</taxon>
        <taxon>Selaginellales</taxon>
        <taxon>Selaginellaceae</taxon>
        <taxon>Selaginella</taxon>
    </lineage>
</organism>
<accession>D8RMX5</accession>
<reference evidence="1 2" key="1">
    <citation type="journal article" date="2011" name="Science">
        <title>The Selaginella genome identifies genetic changes associated with the evolution of vascular plants.</title>
        <authorList>
            <person name="Banks J.A."/>
            <person name="Nishiyama T."/>
            <person name="Hasebe M."/>
            <person name="Bowman J.L."/>
            <person name="Gribskov M."/>
            <person name="dePamphilis C."/>
            <person name="Albert V.A."/>
            <person name="Aono N."/>
            <person name="Aoyama T."/>
            <person name="Ambrose B.A."/>
            <person name="Ashton N.W."/>
            <person name="Axtell M.J."/>
            <person name="Barker E."/>
            <person name="Barker M.S."/>
            <person name="Bennetzen J.L."/>
            <person name="Bonawitz N.D."/>
            <person name="Chapple C."/>
            <person name="Cheng C."/>
            <person name="Correa L.G."/>
            <person name="Dacre M."/>
            <person name="DeBarry J."/>
            <person name="Dreyer I."/>
            <person name="Elias M."/>
            <person name="Engstrom E.M."/>
            <person name="Estelle M."/>
            <person name="Feng L."/>
            <person name="Finet C."/>
            <person name="Floyd S.K."/>
            <person name="Frommer W.B."/>
            <person name="Fujita T."/>
            <person name="Gramzow L."/>
            <person name="Gutensohn M."/>
            <person name="Harholt J."/>
            <person name="Hattori M."/>
            <person name="Heyl A."/>
            <person name="Hirai T."/>
            <person name="Hiwatashi Y."/>
            <person name="Ishikawa M."/>
            <person name="Iwata M."/>
            <person name="Karol K.G."/>
            <person name="Koehler B."/>
            <person name="Kolukisaoglu U."/>
            <person name="Kubo M."/>
            <person name="Kurata T."/>
            <person name="Lalonde S."/>
            <person name="Li K."/>
            <person name="Li Y."/>
            <person name="Litt A."/>
            <person name="Lyons E."/>
            <person name="Manning G."/>
            <person name="Maruyama T."/>
            <person name="Michael T.P."/>
            <person name="Mikami K."/>
            <person name="Miyazaki S."/>
            <person name="Morinaga S."/>
            <person name="Murata T."/>
            <person name="Mueller-Roeber B."/>
            <person name="Nelson D.R."/>
            <person name="Obara M."/>
            <person name="Oguri Y."/>
            <person name="Olmstead R.G."/>
            <person name="Onodera N."/>
            <person name="Petersen B.L."/>
            <person name="Pils B."/>
            <person name="Prigge M."/>
            <person name="Rensing S.A."/>
            <person name="Riano-Pachon D.M."/>
            <person name="Roberts A.W."/>
            <person name="Sato Y."/>
            <person name="Scheller H.V."/>
            <person name="Schulz B."/>
            <person name="Schulz C."/>
            <person name="Shakirov E.V."/>
            <person name="Shibagaki N."/>
            <person name="Shinohara N."/>
            <person name="Shippen D.E."/>
            <person name="Soerensen I."/>
            <person name="Sotooka R."/>
            <person name="Sugimoto N."/>
            <person name="Sugita M."/>
            <person name="Sumikawa N."/>
            <person name="Tanurdzic M."/>
            <person name="Theissen G."/>
            <person name="Ulvskov P."/>
            <person name="Wakazuki S."/>
            <person name="Weng J.K."/>
            <person name="Willats W.W."/>
            <person name="Wipf D."/>
            <person name="Wolf P.G."/>
            <person name="Yang L."/>
            <person name="Zimmer A.D."/>
            <person name="Zhu Q."/>
            <person name="Mitros T."/>
            <person name="Hellsten U."/>
            <person name="Loque D."/>
            <person name="Otillar R."/>
            <person name="Salamov A."/>
            <person name="Schmutz J."/>
            <person name="Shapiro H."/>
            <person name="Lindquist E."/>
            <person name="Lucas S."/>
            <person name="Rokhsar D."/>
            <person name="Grigoriev I.V."/>
        </authorList>
    </citation>
    <scope>NUCLEOTIDE SEQUENCE [LARGE SCALE GENOMIC DNA]</scope>
</reference>
<dbReference type="InParanoid" id="D8RMX5"/>
<evidence type="ECO:0000313" key="2">
    <source>
        <dbReference type="Proteomes" id="UP000001514"/>
    </source>
</evidence>